<dbReference type="GO" id="GO:0006508">
    <property type="term" value="P:proteolysis"/>
    <property type="evidence" value="ECO:0007669"/>
    <property type="project" value="UniProtKB-KW"/>
</dbReference>
<evidence type="ECO:0000256" key="7">
    <source>
        <dbReference type="SAM" id="SignalP"/>
    </source>
</evidence>
<dbReference type="PRINTS" id="PR00724">
    <property type="entry name" value="CRBOXYPTASEC"/>
</dbReference>
<dbReference type="PANTHER" id="PTHR11802">
    <property type="entry name" value="SERINE PROTEASE FAMILY S10 SERINE CARBOXYPEPTIDASE"/>
    <property type="match status" value="1"/>
</dbReference>
<dbReference type="InterPro" id="IPR001563">
    <property type="entry name" value="Peptidase_S10"/>
</dbReference>
<dbReference type="EMBL" id="GEDV01004864">
    <property type="protein sequence ID" value="JAP83693.1"/>
    <property type="molecule type" value="Transcribed_RNA"/>
</dbReference>
<evidence type="ECO:0000256" key="4">
    <source>
        <dbReference type="ARBA" id="ARBA00022729"/>
    </source>
</evidence>
<evidence type="ECO:0000313" key="8">
    <source>
        <dbReference type="EMBL" id="JAP83693.1"/>
    </source>
</evidence>
<evidence type="ECO:0000256" key="2">
    <source>
        <dbReference type="ARBA" id="ARBA00022645"/>
    </source>
</evidence>
<keyword evidence="5" id="KW-0378">Hydrolase</keyword>
<sequence length="502" mass="57532">MTAASRPCIFTTILFWALAIAVCRCCDSEAKRSKPQCPTFRKKDKHSEDLLLHPTNDNISMESLDAMRRASRVCLPCPGRNLEAYSGFIPVDNAEDQSYSSYLFFLHIKSEKNSDKKPLLLWLQGGPGKSALYGQFLENGPLGMTVLGTLYKRRHTLLKQFNIIYLDQPVGAGYSFDRHNKYPSSLEELSVRLIRFIRRFLRIFYEYKGRDFYIAGESYGARSAVGMASRLLTRTPEELPLRFMGVMLGVPFVFPILQIINSADFLYCTGLLDEEGRELFSGRFSMIQKLVSSKQYLNAAGLLSETIFNLGFQGEQTLFSNLTGFLDHASIVSPQKRREVVAYYVYANRWDFKQRIHVNISRTLDGTRQELAKQFAVNDLFVNQREMFASVLNRTAVLFYTGQLDTLFPAVKLYESFKMLQWRGSEMFKEAQRVPWYRNNKPSLGLLGYLKKVDTLMYATVLFGGHHISLDCTAAVNELYDHFLKFVKSRNEPPPITQQKIS</sequence>
<name>A0A131YWX4_RHIAP</name>
<comment type="similarity">
    <text evidence="1">Belongs to the peptidase S10 family.</text>
</comment>
<keyword evidence="4 7" id="KW-0732">Signal</keyword>
<evidence type="ECO:0000256" key="3">
    <source>
        <dbReference type="ARBA" id="ARBA00022670"/>
    </source>
</evidence>
<feature type="signal peptide" evidence="7">
    <location>
        <begin position="1"/>
        <end position="25"/>
    </location>
</feature>
<protein>
    <submittedName>
        <fullName evidence="8">Tick serine protease</fullName>
    </submittedName>
</protein>
<keyword evidence="3 8" id="KW-0645">Protease</keyword>
<keyword evidence="2" id="KW-0121">Carboxypeptidase</keyword>
<dbReference type="Pfam" id="PF00450">
    <property type="entry name" value="Peptidase_S10"/>
    <property type="match status" value="1"/>
</dbReference>
<evidence type="ECO:0000256" key="6">
    <source>
        <dbReference type="ARBA" id="ARBA00023180"/>
    </source>
</evidence>
<proteinExistence type="inferred from homology"/>
<evidence type="ECO:0000256" key="1">
    <source>
        <dbReference type="ARBA" id="ARBA00009431"/>
    </source>
</evidence>
<accession>A0A131YWX4</accession>
<reference evidence="8" key="1">
    <citation type="journal article" date="2016" name="Ticks Tick Borne Dis.">
        <title>De novo assembly and annotation of the salivary gland transcriptome of Rhipicephalus appendiculatus male and female ticks during blood feeding.</title>
        <authorList>
            <person name="de Castro M.H."/>
            <person name="de Klerk D."/>
            <person name="Pienaar R."/>
            <person name="Latif A.A."/>
            <person name="Rees D.J."/>
            <person name="Mans B.J."/>
        </authorList>
    </citation>
    <scope>NUCLEOTIDE SEQUENCE</scope>
    <source>
        <tissue evidence="8">Salivary glands</tissue>
    </source>
</reference>
<dbReference type="PANTHER" id="PTHR11802:SF472">
    <property type="entry name" value="SERINE CARBOXYPEPTIDASE CPVL-RELATED"/>
    <property type="match status" value="1"/>
</dbReference>
<dbReference type="GO" id="GO:0004185">
    <property type="term" value="F:serine-type carboxypeptidase activity"/>
    <property type="evidence" value="ECO:0007669"/>
    <property type="project" value="InterPro"/>
</dbReference>
<dbReference type="AlphaFoldDB" id="A0A131YWX4"/>
<dbReference type="InterPro" id="IPR029058">
    <property type="entry name" value="AB_hydrolase_fold"/>
</dbReference>
<dbReference type="SUPFAM" id="SSF53474">
    <property type="entry name" value="alpha/beta-Hydrolases"/>
    <property type="match status" value="1"/>
</dbReference>
<organism evidence="8">
    <name type="scientific">Rhipicephalus appendiculatus</name>
    <name type="common">Brown ear tick</name>
    <dbReference type="NCBI Taxonomy" id="34631"/>
    <lineage>
        <taxon>Eukaryota</taxon>
        <taxon>Metazoa</taxon>
        <taxon>Ecdysozoa</taxon>
        <taxon>Arthropoda</taxon>
        <taxon>Chelicerata</taxon>
        <taxon>Arachnida</taxon>
        <taxon>Acari</taxon>
        <taxon>Parasitiformes</taxon>
        <taxon>Ixodida</taxon>
        <taxon>Ixodoidea</taxon>
        <taxon>Ixodidae</taxon>
        <taxon>Rhipicephalinae</taxon>
        <taxon>Rhipicephalus</taxon>
        <taxon>Rhipicephalus</taxon>
    </lineage>
</organism>
<keyword evidence="6" id="KW-0325">Glycoprotein</keyword>
<dbReference type="Gene3D" id="3.40.50.1820">
    <property type="entry name" value="alpha/beta hydrolase"/>
    <property type="match status" value="1"/>
</dbReference>
<feature type="chain" id="PRO_5007286203" evidence="7">
    <location>
        <begin position="26"/>
        <end position="502"/>
    </location>
</feature>
<evidence type="ECO:0000256" key="5">
    <source>
        <dbReference type="ARBA" id="ARBA00022801"/>
    </source>
</evidence>